<keyword evidence="3" id="KW-0687">Ribonucleoprotein</keyword>
<dbReference type="GeneTree" id="ENSGT00950000183030"/>
<comment type="similarity">
    <text evidence="1">Belongs to the eukaryotic ribosomal protein eL31 family.</text>
</comment>
<evidence type="ECO:0000256" key="3">
    <source>
        <dbReference type="ARBA" id="ARBA00023274"/>
    </source>
</evidence>
<dbReference type="EMBL" id="LWLT01000011">
    <property type="status" value="NOT_ANNOTATED_CDS"/>
    <property type="molecule type" value="Genomic_DNA"/>
</dbReference>
<protein>
    <recommendedName>
        <fullName evidence="6">60S ribosomal protein L31</fullName>
    </recommendedName>
</protein>
<reference evidence="4 5" key="1">
    <citation type="submission" date="2016-04" db="EMBL/GenBank/DDBJ databases">
        <title>Polished mammalian reference genomes with single-molecule sequencing and chromosome conformation capture applied to the Capra hircus genome.</title>
        <authorList>
            <person name="Bickhart D.M."/>
            <person name="Koren S."/>
            <person name="Rosen B."/>
            <person name="Hastie A."/>
            <person name="Liachko I."/>
            <person name="Sullivan S.T."/>
            <person name="Burton J."/>
            <person name="Sayre B.L."/>
            <person name="Huson H.J."/>
            <person name="Lee J."/>
            <person name="Lam E."/>
            <person name="Kelley C.M."/>
            <person name="Hutchison J.L."/>
            <person name="Zhou Y."/>
            <person name="Sun J."/>
            <person name="Crisa A."/>
            <person name="Schwartz J.C."/>
            <person name="Hammond J.A."/>
            <person name="Schroeder S.G."/>
            <person name="Liu G.E."/>
            <person name="Dunham M."/>
            <person name="Shendure J."/>
            <person name="Sonstegard T.S."/>
            <person name="Phillippy A.M."/>
            <person name="Van Tassell C.P."/>
            <person name="Smith T.P."/>
        </authorList>
    </citation>
    <scope>NUCLEOTIDE SEQUENCE [LARGE SCALE GENOMIC DNA]</scope>
</reference>
<proteinExistence type="inferred from homology"/>
<dbReference type="AlphaFoldDB" id="A0A452F5L3"/>
<dbReference type="Proteomes" id="UP000291000">
    <property type="component" value="Chromosome 14"/>
</dbReference>
<dbReference type="InterPro" id="IPR000054">
    <property type="entry name" value="Ribosomal_eL31"/>
</dbReference>
<dbReference type="GO" id="GO:0003735">
    <property type="term" value="F:structural constituent of ribosome"/>
    <property type="evidence" value="ECO:0007669"/>
    <property type="project" value="InterPro"/>
</dbReference>
<dbReference type="GO" id="GO:0022625">
    <property type="term" value="C:cytosolic large ribosomal subunit"/>
    <property type="evidence" value="ECO:0007669"/>
    <property type="project" value="TreeGrafter"/>
</dbReference>
<keyword evidence="5" id="KW-1185">Reference proteome</keyword>
<reference evidence="4" key="3">
    <citation type="submission" date="2025-09" db="UniProtKB">
        <authorList>
            <consortium name="Ensembl"/>
        </authorList>
    </citation>
    <scope>IDENTIFICATION</scope>
</reference>
<name>A0A452F5L3_CAPHI</name>
<dbReference type="SUPFAM" id="SSF54575">
    <property type="entry name" value="Ribosomal protein L31e"/>
    <property type="match status" value="1"/>
</dbReference>
<evidence type="ECO:0008006" key="6">
    <source>
        <dbReference type="Google" id="ProtNLM"/>
    </source>
</evidence>
<evidence type="ECO:0000256" key="1">
    <source>
        <dbReference type="ARBA" id="ARBA00010808"/>
    </source>
</evidence>
<accession>A0A452F5L3</accession>
<dbReference type="PANTHER" id="PTHR10956:SF4">
    <property type="entry name" value="LARGE RIBOSOMAL SUBUNIT PROTEIN EL31"/>
    <property type="match status" value="1"/>
</dbReference>
<dbReference type="Bgee" id="ENSCHIG00000018448">
    <property type="expression patterns" value="Expressed in ovary and 17 other cell types or tissues"/>
</dbReference>
<dbReference type="Pfam" id="PF01198">
    <property type="entry name" value="Ribosomal_L31e"/>
    <property type="match status" value="1"/>
</dbReference>
<dbReference type="GO" id="GO:0002181">
    <property type="term" value="P:cytoplasmic translation"/>
    <property type="evidence" value="ECO:0007669"/>
    <property type="project" value="TreeGrafter"/>
</dbReference>
<keyword evidence="2" id="KW-0689">Ribosomal protein</keyword>
<dbReference type="OMA" id="HSAINEM"/>
<dbReference type="Gene3D" id="3.10.440.10">
    <property type="match status" value="1"/>
</dbReference>
<dbReference type="Ensembl" id="ENSCHIT00000027256.1">
    <property type="protein sequence ID" value="ENSCHIP00000019441.1"/>
    <property type="gene ID" value="ENSCHIG00000018448.1"/>
</dbReference>
<reference evidence="4" key="2">
    <citation type="submission" date="2025-08" db="UniProtKB">
        <authorList>
            <consortium name="Ensembl"/>
        </authorList>
    </citation>
    <scope>IDENTIFICATION</scope>
</reference>
<dbReference type="STRING" id="9925.ENSCHIP00000019441"/>
<dbReference type="PANTHER" id="PTHR10956">
    <property type="entry name" value="60S RIBOSOMAL PROTEIN L31"/>
    <property type="match status" value="1"/>
</dbReference>
<evidence type="ECO:0000313" key="4">
    <source>
        <dbReference type="Ensembl" id="ENSCHIP00000019441.1"/>
    </source>
</evidence>
<organism evidence="4 5">
    <name type="scientific">Capra hircus</name>
    <name type="common">Goat</name>
    <dbReference type="NCBI Taxonomy" id="9925"/>
    <lineage>
        <taxon>Eukaryota</taxon>
        <taxon>Metazoa</taxon>
        <taxon>Chordata</taxon>
        <taxon>Craniata</taxon>
        <taxon>Vertebrata</taxon>
        <taxon>Euteleostomi</taxon>
        <taxon>Mammalia</taxon>
        <taxon>Eutheria</taxon>
        <taxon>Laurasiatheria</taxon>
        <taxon>Artiodactyla</taxon>
        <taxon>Ruminantia</taxon>
        <taxon>Pecora</taxon>
        <taxon>Bovidae</taxon>
        <taxon>Caprinae</taxon>
        <taxon>Capra</taxon>
    </lineage>
</organism>
<dbReference type="SMART" id="SM01380">
    <property type="entry name" value="Ribosomal_L31e"/>
    <property type="match status" value="1"/>
</dbReference>
<dbReference type="InterPro" id="IPR023621">
    <property type="entry name" value="Ribosomal_eL31_dom_sf"/>
</dbReference>
<sequence>IAPAEGGEKGHSAINEMIIRDDTINIHKHINGVGFKKQVPLALSEIWKHAMKEMRTPYACTGTGLNKAVWAKK</sequence>
<evidence type="ECO:0000313" key="5">
    <source>
        <dbReference type="Proteomes" id="UP000291000"/>
    </source>
</evidence>
<evidence type="ECO:0000256" key="2">
    <source>
        <dbReference type="ARBA" id="ARBA00022980"/>
    </source>
</evidence>